<evidence type="ECO:0000313" key="2">
    <source>
        <dbReference type="Proteomes" id="UP001189429"/>
    </source>
</evidence>
<gene>
    <name evidence="1" type="ORF">PCOR1329_LOCUS67409</name>
</gene>
<name>A0ABN9WHH0_9DINO</name>
<proteinExistence type="predicted"/>
<accession>A0ABN9WHH0</accession>
<evidence type="ECO:0000313" key="1">
    <source>
        <dbReference type="EMBL" id="CAK0885926.1"/>
    </source>
</evidence>
<feature type="non-terminal residue" evidence="1">
    <location>
        <position position="1"/>
    </location>
</feature>
<keyword evidence="2" id="KW-1185">Reference proteome</keyword>
<comment type="caution">
    <text evidence="1">The sequence shown here is derived from an EMBL/GenBank/DDBJ whole genome shotgun (WGS) entry which is preliminary data.</text>
</comment>
<protein>
    <submittedName>
        <fullName evidence="1">Uncharacterized protein</fullName>
    </submittedName>
</protein>
<sequence>AKHEAAVAARWRGWVDDAFKNGAGCAHRATTLQERLEVLSQPGQADPYALAGTAMDQWEELWFARGADWLPLPGDASSWTQLPPLDVPQLRETTQSFSWKTAVGHGCMHPTAMLFASDAAFATLALLFVRCETMLCSGRGGVGSDSITLHLASQRDPYLYPIFDVTLLPAMKYCEFIWDERLPLAGPQRAWQ</sequence>
<dbReference type="Proteomes" id="UP001189429">
    <property type="component" value="Unassembled WGS sequence"/>
</dbReference>
<dbReference type="EMBL" id="CAUYUJ010018732">
    <property type="protein sequence ID" value="CAK0885926.1"/>
    <property type="molecule type" value="Genomic_DNA"/>
</dbReference>
<reference evidence="1" key="1">
    <citation type="submission" date="2023-10" db="EMBL/GenBank/DDBJ databases">
        <authorList>
            <person name="Chen Y."/>
            <person name="Shah S."/>
            <person name="Dougan E. K."/>
            <person name="Thang M."/>
            <person name="Chan C."/>
        </authorList>
    </citation>
    <scope>NUCLEOTIDE SEQUENCE [LARGE SCALE GENOMIC DNA]</scope>
</reference>
<organism evidence="1 2">
    <name type="scientific">Prorocentrum cordatum</name>
    <dbReference type="NCBI Taxonomy" id="2364126"/>
    <lineage>
        <taxon>Eukaryota</taxon>
        <taxon>Sar</taxon>
        <taxon>Alveolata</taxon>
        <taxon>Dinophyceae</taxon>
        <taxon>Prorocentrales</taxon>
        <taxon>Prorocentraceae</taxon>
        <taxon>Prorocentrum</taxon>
    </lineage>
</organism>